<proteinExistence type="predicted"/>
<name>A0A8J7HES1_9CYAN</name>
<dbReference type="Gene3D" id="1.10.260.40">
    <property type="entry name" value="lambda repressor-like DNA-binding domains"/>
    <property type="match status" value="1"/>
</dbReference>
<keyword evidence="3" id="KW-1185">Reference proteome</keyword>
<dbReference type="PANTHER" id="PTHR34475">
    <property type="match status" value="1"/>
</dbReference>
<dbReference type="InterPro" id="IPR010982">
    <property type="entry name" value="Lambda_DNA-bd_dom_sf"/>
</dbReference>
<dbReference type="RefSeq" id="WP_214439736.1">
    <property type="nucleotide sequence ID" value="NZ_JAECZB010000032.1"/>
</dbReference>
<dbReference type="GO" id="GO:0003677">
    <property type="term" value="F:DNA binding"/>
    <property type="evidence" value="ECO:0007669"/>
    <property type="project" value="InterPro"/>
</dbReference>
<sequence length="363" mass="39152">MTMTSVYVLKIAENHTIEISQDELRSLLGEIEAELHRSQVYRRAVASLQKLLGSSGEHAKNLFKAVGREAIGLAFQQFAQKHPQVTDIHPPKDTVSQNLEQENASDLSSCIANVKLNSQNTSINTNEGRLISASKIVGNPTIDFMKKSESSLSGITLMKWLKPNKQPSKTEIAKQVAIEQRLEQLRQIGQQLKQARESQGLSLRQLNIYTHIAIHQMEALENGNFELLPEDILVRGFIRMMGNALGLNGTILATSLPATETVKSITPSLSGTKKIPGGLGLEISPIHLYVGYTALVAGAVGGLSLISQQANPDKALNPDIIVIPQSSSISQSPQNTEPTAKPGLKASSTGISVGSDIAPPEAF</sequence>
<dbReference type="EMBL" id="JAECZB010000032">
    <property type="protein sequence ID" value="MBH8553453.1"/>
    <property type="molecule type" value="Genomic_DNA"/>
</dbReference>
<reference evidence="2 3" key="1">
    <citation type="journal article" date="2021" name="Int. J. Syst. Evol. Microbiol.">
        <title>Amazonocrinis nigriterrae gen. nov., sp. nov., Atlanticothrix silvestris gen. nov., sp. nov. and Dendronalium phyllosphericum gen. nov., sp. nov., nostocacean cyanobacteria from Brazilian environments.</title>
        <authorList>
            <person name="Alvarenga D.O."/>
            <person name="Andreote A.P.D."/>
            <person name="Branco L.H.Z."/>
            <person name="Delbaje E."/>
            <person name="Cruz R.B."/>
            <person name="Varani A.M."/>
            <person name="Fiore M.F."/>
        </authorList>
    </citation>
    <scope>NUCLEOTIDE SEQUENCE [LARGE SCALE GENOMIC DNA]</scope>
    <source>
        <strain evidence="2 3">CENA357</strain>
    </source>
</reference>
<protein>
    <submittedName>
        <fullName evidence="2">Helix-turn-helix domain-containing protein</fullName>
    </submittedName>
</protein>
<evidence type="ECO:0000313" key="3">
    <source>
        <dbReference type="Proteomes" id="UP000599391"/>
    </source>
</evidence>
<gene>
    <name evidence="2" type="ORF">I8751_13920</name>
</gene>
<dbReference type="AlphaFoldDB" id="A0A8J7HES1"/>
<feature type="region of interest" description="Disordered" evidence="1">
    <location>
        <begin position="327"/>
        <end position="363"/>
    </location>
</feature>
<evidence type="ECO:0000256" key="1">
    <source>
        <dbReference type="SAM" id="MobiDB-lite"/>
    </source>
</evidence>
<evidence type="ECO:0000313" key="2">
    <source>
        <dbReference type="EMBL" id="MBH8553453.1"/>
    </source>
</evidence>
<dbReference type="PANTHER" id="PTHR34475:SF1">
    <property type="entry name" value="CYTOSKELETON PROTEIN RODZ"/>
    <property type="match status" value="1"/>
</dbReference>
<accession>A0A8J7HES1</accession>
<comment type="caution">
    <text evidence="2">The sequence shown here is derived from an EMBL/GenBank/DDBJ whole genome shotgun (WGS) entry which is preliminary data.</text>
</comment>
<organism evidence="2 3">
    <name type="scientific">Atlanticothrix silvestris CENA357</name>
    <dbReference type="NCBI Taxonomy" id="1725252"/>
    <lineage>
        <taxon>Bacteria</taxon>
        <taxon>Bacillati</taxon>
        <taxon>Cyanobacteriota</taxon>
        <taxon>Cyanophyceae</taxon>
        <taxon>Nostocales</taxon>
        <taxon>Nodulariaceae</taxon>
        <taxon>Atlanticothrix</taxon>
        <taxon>Atlanticothrix silvestris</taxon>
    </lineage>
</organism>
<dbReference type="InterPro" id="IPR050400">
    <property type="entry name" value="Bact_Cytoskel_RodZ"/>
</dbReference>
<dbReference type="Pfam" id="PF13413">
    <property type="entry name" value="HTH_25"/>
    <property type="match status" value="1"/>
</dbReference>
<dbReference type="Proteomes" id="UP000599391">
    <property type="component" value="Unassembled WGS sequence"/>
</dbReference>